<comment type="subcellular location">
    <subcellularLocation>
        <location evidence="1">Cell membrane</location>
        <topology evidence="1">Multi-pass membrane protein</topology>
    </subcellularLocation>
</comment>
<dbReference type="KEGG" id="salf:SMD44_01961"/>
<evidence type="ECO:0000256" key="2">
    <source>
        <dbReference type="ARBA" id="ARBA00022475"/>
    </source>
</evidence>
<evidence type="ECO:0000259" key="8">
    <source>
        <dbReference type="Pfam" id="PF05425"/>
    </source>
</evidence>
<proteinExistence type="predicted"/>
<feature type="transmembrane region" description="Helical" evidence="7">
    <location>
        <begin position="68"/>
        <end position="85"/>
    </location>
</feature>
<dbReference type="Pfam" id="PF05425">
    <property type="entry name" value="CopD"/>
    <property type="match status" value="1"/>
</dbReference>
<feature type="transmembrane region" description="Helical" evidence="7">
    <location>
        <begin position="105"/>
        <end position="124"/>
    </location>
</feature>
<feature type="region of interest" description="Disordered" evidence="6">
    <location>
        <begin position="40"/>
        <end position="62"/>
    </location>
</feature>
<dbReference type="Proteomes" id="UP000195880">
    <property type="component" value="Chromosome"/>
</dbReference>
<dbReference type="InterPro" id="IPR032694">
    <property type="entry name" value="CopC/D"/>
</dbReference>
<dbReference type="eggNOG" id="COG1276">
    <property type="taxonomic scope" value="Bacteria"/>
</dbReference>
<dbReference type="InterPro" id="IPR008457">
    <property type="entry name" value="Cu-R_CopD_dom"/>
</dbReference>
<evidence type="ECO:0000256" key="7">
    <source>
        <dbReference type="SAM" id="Phobius"/>
    </source>
</evidence>
<name>A0A1Z1W804_9ACTN</name>
<feature type="transmembrane region" description="Helical" evidence="7">
    <location>
        <begin position="145"/>
        <end position="168"/>
    </location>
</feature>
<gene>
    <name evidence="9" type="ORF">SMD44_01961</name>
</gene>
<feature type="domain" description="Copper resistance protein D" evidence="8">
    <location>
        <begin position="275"/>
        <end position="373"/>
    </location>
</feature>
<evidence type="ECO:0000256" key="3">
    <source>
        <dbReference type="ARBA" id="ARBA00022692"/>
    </source>
</evidence>
<dbReference type="PANTHER" id="PTHR34820:SF4">
    <property type="entry name" value="INNER MEMBRANE PROTEIN YEBZ"/>
    <property type="match status" value="1"/>
</dbReference>
<dbReference type="AlphaFoldDB" id="A0A1Z1W804"/>
<keyword evidence="10" id="KW-1185">Reference proteome</keyword>
<evidence type="ECO:0000313" key="9">
    <source>
        <dbReference type="EMBL" id="ARX82548.1"/>
    </source>
</evidence>
<dbReference type="GO" id="GO:0006825">
    <property type="term" value="P:copper ion transport"/>
    <property type="evidence" value="ECO:0007669"/>
    <property type="project" value="InterPro"/>
</dbReference>
<feature type="transmembrane region" description="Helical" evidence="7">
    <location>
        <begin position="280"/>
        <end position="301"/>
    </location>
</feature>
<keyword evidence="4 7" id="KW-1133">Transmembrane helix</keyword>
<sequence>MPDTAYPAVPDTAYPDPADTLHLTVRRTPDPADTLRLTVRRTEHPSAPPAAPSASRATAPRRPSSRRAVAVLVLVAVAAVVPLFGPAAVLDGTGEAEAPGTPGITFLRTVLFAALCVQVGEVFVRRLARRVPGAPLASAPPGWGWWAAVAGGVAALGLASVVASGNLVPHQPSDLDVGGLYQSRDGRLALLEVNAFVVAALCARSRRPDSAVLPLTAVIVAEALRAHPPTEEAALVGSGLTLVHLTCAALWAGGLLYALRTLRSWRRTAPEAGVAVLGRYARVAAVLFAAITASGIVSTLRRMPPDTVADQLTDTAYGRTLLAKVLLVAVVAVLALLSRRRLKRSPRATLSTYAPARAEVMALGAVVAVSALLTVVPVPIRW</sequence>
<dbReference type="EMBL" id="CP021748">
    <property type="protein sequence ID" value="ARX82548.1"/>
    <property type="molecule type" value="Genomic_DNA"/>
</dbReference>
<reference evidence="9 10" key="1">
    <citation type="submission" date="2017-05" db="EMBL/GenBank/DDBJ databases">
        <title>Streptomyces alboflavus Genome sequencing and assembly.</title>
        <authorList>
            <person name="Wang Y."/>
            <person name="Du B."/>
            <person name="Ding Y."/>
            <person name="Liu H."/>
            <person name="Hou Q."/>
            <person name="Liu K."/>
            <person name="Wang C."/>
            <person name="Yao L."/>
        </authorList>
    </citation>
    <scope>NUCLEOTIDE SEQUENCE [LARGE SCALE GENOMIC DNA]</scope>
    <source>
        <strain evidence="9 10">MDJK44</strain>
    </source>
</reference>
<protein>
    <submittedName>
        <fullName evidence="9">Membrane protein</fullName>
    </submittedName>
</protein>
<feature type="compositionally biased region" description="Low complexity" evidence="6">
    <location>
        <begin position="52"/>
        <end position="62"/>
    </location>
</feature>
<dbReference type="GO" id="GO:0005886">
    <property type="term" value="C:plasma membrane"/>
    <property type="evidence" value="ECO:0007669"/>
    <property type="project" value="UniProtKB-SubCell"/>
</dbReference>
<feature type="transmembrane region" description="Helical" evidence="7">
    <location>
        <begin position="233"/>
        <end position="259"/>
    </location>
</feature>
<organism evidence="9 10">
    <name type="scientific">Streptomyces alboflavus</name>
    <dbReference type="NCBI Taxonomy" id="67267"/>
    <lineage>
        <taxon>Bacteria</taxon>
        <taxon>Bacillati</taxon>
        <taxon>Actinomycetota</taxon>
        <taxon>Actinomycetes</taxon>
        <taxon>Kitasatosporales</taxon>
        <taxon>Streptomycetaceae</taxon>
        <taxon>Streptomyces</taxon>
    </lineage>
</organism>
<evidence type="ECO:0000313" key="10">
    <source>
        <dbReference type="Proteomes" id="UP000195880"/>
    </source>
</evidence>
<evidence type="ECO:0000256" key="6">
    <source>
        <dbReference type="SAM" id="MobiDB-lite"/>
    </source>
</evidence>
<evidence type="ECO:0000256" key="5">
    <source>
        <dbReference type="ARBA" id="ARBA00023136"/>
    </source>
</evidence>
<evidence type="ECO:0000256" key="1">
    <source>
        <dbReference type="ARBA" id="ARBA00004651"/>
    </source>
</evidence>
<feature type="transmembrane region" description="Helical" evidence="7">
    <location>
        <begin position="360"/>
        <end position="380"/>
    </location>
</feature>
<keyword evidence="2" id="KW-1003">Cell membrane</keyword>
<dbReference type="PANTHER" id="PTHR34820">
    <property type="entry name" value="INNER MEMBRANE PROTEIN YEBZ"/>
    <property type="match status" value="1"/>
</dbReference>
<accession>A0A1Z1W804</accession>
<evidence type="ECO:0000256" key="4">
    <source>
        <dbReference type="ARBA" id="ARBA00022989"/>
    </source>
</evidence>
<dbReference type="STRING" id="67267.GCA_000716675_04906"/>
<keyword evidence="5 7" id="KW-0472">Membrane</keyword>
<keyword evidence="3 7" id="KW-0812">Transmembrane</keyword>
<feature type="transmembrane region" description="Helical" evidence="7">
    <location>
        <begin position="321"/>
        <end position="339"/>
    </location>
</feature>